<evidence type="ECO:0000313" key="3">
    <source>
        <dbReference type="Proteomes" id="UP000013201"/>
    </source>
</evidence>
<proteinExistence type="predicted"/>
<accession>N1MJV8</accession>
<dbReference type="AlphaFoldDB" id="N1MJV8"/>
<gene>
    <name evidence="2" type="ORF">EBBID32_15700</name>
</gene>
<dbReference type="EMBL" id="CAVK010000072">
    <property type="protein sequence ID" value="CCW17231.1"/>
    <property type="molecule type" value="Genomic_DNA"/>
</dbReference>
<feature type="compositionally biased region" description="Low complexity" evidence="1">
    <location>
        <begin position="237"/>
        <end position="248"/>
    </location>
</feature>
<comment type="caution">
    <text evidence="2">The sequence shown here is derived from an EMBL/GenBank/DDBJ whole genome shotgun (WGS) entry which is preliminary data.</text>
</comment>
<evidence type="ECO:0008006" key="4">
    <source>
        <dbReference type="Google" id="ProtNLM"/>
    </source>
</evidence>
<evidence type="ECO:0000313" key="2">
    <source>
        <dbReference type="EMBL" id="CCW17231.1"/>
    </source>
</evidence>
<reference evidence="2 3" key="1">
    <citation type="submission" date="2013-03" db="EMBL/GenBank/DDBJ databases">
        <authorList>
            <person name="Le V."/>
        </authorList>
    </citation>
    <scope>NUCLEOTIDE SEQUENCE [LARGE SCALE GENOMIC DNA]</scope>
    <source>
        <strain evidence="2 3">BiD32</strain>
    </source>
</reference>
<dbReference type="Proteomes" id="UP000013201">
    <property type="component" value="Unassembled WGS sequence"/>
</dbReference>
<keyword evidence="3" id="KW-1185">Reference proteome</keyword>
<sequence>MAMISGDASDSEPSPAGGYGQRPAGRVNRAAISQPARLAASDPARTREKVLRIVFQPYIDERGRLHEASAVHAVVASGEWQQAVLQVAPPSGRSAAVYPDPFESFADAVDRADPPGGLAGIDPTLPDPAAVAAARARSADPVSAIKADVAARLAPKPQGGAVPVKGAVVSPAVGAVPASAPAIPAGTPASSGVLAPKPAAQSATVTSAAGVAAVNRVKADPAYQGIASGVAKGARDAAAQTGAEPAPAKSGPVKAASFPAAVSEDN</sequence>
<name>N1MJV8_9SPHN</name>
<feature type="region of interest" description="Disordered" evidence="1">
    <location>
        <begin position="234"/>
        <end position="266"/>
    </location>
</feature>
<dbReference type="InterPro" id="IPR014118">
    <property type="entry name" value="T4SS_TraV"/>
</dbReference>
<evidence type="ECO:0000256" key="1">
    <source>
        <dbReference type="SAM" id="MobiDB-lite"/>
    </source>
</evidence>
<protein>
    <recommendedName>
        <fullName evidence="4">Conjugal transfer protein TraV</fullName>
    </recommendedName>
</protein>
<dbReference type="Pfam" id="PF09676">
    <property type="entry name" value="TraV"/>
    <property type="match status" value="1"/>
</dbReference>
<feature type="region of interest" description="Disordered" evidence="1">
    <location>
        <begin position="1"/>
        <end position="44"/>
    </location>
</feature>
<organism evidence="2 3">
    <name type="scientific">Sphingobium indicum BiD32</name>
    <dbReference type="NCBI Taxonomy" id="1301087"/>
    <lineage>
        <taxon>Bacteria</taxon>
        <taxon>Pseudomonadati</taxon>
        <taxon>Pseudomonadota</taxon>
        <taxon>Alphaproteobacteria</taxon>
        <taxon>Sphingomonadales</taxon>
        <taxon>Sphingomonadaceae</taxon>
        <taxon>Sphingobium</taxon>
    </lineage>
</organism>
<reference evidence="3" key="2">
    <citation type="submission" date="2013-04" db="EMBL/GenBank/DDBJ databases">
        <title>Bisphenol A degrading Sphingobium sp. strain BiD32.</title>
        <authorList>
            <person name="Nielsen J.L."/>
            <person name="Zhou N.A."/>
            <person name="Kjeldal H."/>
        </authorList>
    </citation>
    <scope>NUCLEOTIDE SEQUENCE [LARGE SCALE GENOMIC DNA]</scope>
    <source>
        <strain evidence="3">BiD32</strain>
    </source>
</reference>